<reference evidence="4 5" key="1">
    <citation type="journal article" date="2021" name="Cell">
        <title>Tracing the genetic footprints of vertebrate landing in non-teleost ray-finned fishes.</title>
        <authorList>
            <person name="Bi X."/>
            <person name="Wang K."/>
            <person name="Yang L."/>
            <person name="Pan H."/>
            <person name="Jiang H."/>
            <person name="Wei Q."/>
            <person name="Fang M."/>
            <person name="Yu H."/>
            <person name="Zhu C."/>
            <person name="Cai Y."/>
            <person name="He Y."/>
            <person name="Gan X."/>
            <person name="Zeng H."/>
            <person name="Yu D."/>
            <person name="Zhu Y."/>
            <person name="Jiang H."/>
            <person name="Qiu Q."/>
            <person name="Yang H."/>
            <person name="Zhang Y.E."/>
            <person name="Wang W."/>
            <person name="Zhu M."/>
            <person name="He S."/>
            <person name="Zhang G."/>
        </authorList>
    </citation>
    <scope>NUCLEOTIDE SEQUENCE [LARGE SCALE GENOMIC DNA]</scope>
    <source>
        <strain evidence="4">Bchr_013</strain>
    </source>
</reference>
<dbReference type="FunFam" id="3.40.50.300:FF:001806">
    <property type="entry name" value="rho-related GTP-binding protein RhoD isoform X3"/>
    <property type="match status" value="1"/>
</dbReference>
<dbReference type="Pfam" id="PF00071">
    <property type="entry name" value="Ras"/>
    <property type="match status" value="1"/>
</dbReference>
<dbReference type="GO" id="GO:0007264">
    <property type="term" value="P:small GTPase-mediated signal transduction"/>
    <property type="evidence" value="ECO:0007669"/>
    <property type="project" value="InterPro"/>
</dbReference>
<dbReference type="InterPro" id="IPR027417">
    <property type="entry name" value="P-loop_NTPase"/>
</dbReference>
<feature type="non-terminal residue" evidence="4">
    <location>
        <position position="212"/>
    </location>
</feature>
<feature type="compositionally biased region" description="Polar residues" evidence="3">
    <location>
        <begin position="7"/>
        <end position="21"/>
    </location>
</feature>
<organism evidence="4 5">
    <name type="scientific">Polypterus senegalus</name>
    <name type="common">Senegal bichir</name>
    <dbReference type="NCBI Taxonomy" id="55291"/>
    <lineage>
        <taxon>Eukaryota</taxon>
        <taxon>Metazoa</taxon>
        <taxon>Chordata</taxon>
        <taxon>Craniata</taxon>
        <taxon>Vertebrata</taxon>
        <taxon>Euteleostomi</taxon>
        <taxon>Actinopterygii</taxon>
        <taxon>Polypteriformes</taxon>
        <taxon>Polypteridae</taxon>
        <taxon>Polypterus</taxon>
    </lineage>
</organism>
<evidence type="ECO:0000256" key="1">
    <source>
        <dbReference type="ARBA" id="ARBA00022741"/>
    </source>
</evidence>
<gene>
    <name evidence="4" type="primary">Rac2</name>
    <name evidence="4" type="ORF">GTO96_0002555</name>
</gene>
<dbReference type="PANTHER" id="PTHR24072">
    <property type="entry name" value="RHO FAMILY GTPASE"/>
    <property type="match status" value="1"/>
</dbReference>
<evidence type="ECO:0000313" key="5">
    <source>
        <dbReference type="Proteomes" id="UP000886611"/>
    </source>
</evidence>
<dbReference type="Proteomes" id="UP000886611">
    <property type="component" value="Unassembled WGS sequence"/>
</dbReference>
<dbReference type="InterPro" id="IPR003578">
    <property type="entry name" value="Small_GTPase_Rho"/>
</dbReference>
<comment type="caution">
    <text evidence="4">The sequence shown here is derived from an EMBL/GenBank/DDBJ whole genome shotgun (WGS) entry which is preliminary data.</text>
</comment>
<dbReference type="AlphaFoldDB" id="A0A8X7XDY9"/>
<dbReference type="SMART" id="SM00174">
    <property type="entry name" value="RHO"/>
    <property type="match status" value="1"/>
</dbReference>
<dbReference type="PRINTS" id="PR00449">
    <property type="entry name" value="RASTRNSFRMNG"/>
</dbReference>
<feature type="non-terminal residue" evidence="4">
    <location>
        <position position="1"/>
    </location>
</feature>
<proteinExistence type="predicted"/>
<feature type="region of interest" description="Disordered" evidence="3">
    <location>
        <begin position="86"/>
        <end position="105"/>
    </location>
</feature>
<dbReference type="InterPro" id="IPR001806">
    <property type="entry name" value="Small_GTPase"/>
</dbReference>
<keyword evidence="2" id="KW-0342">GTP-binding</keyword>
<name>A0A8X7XDY9_POLSE</name>
<feature type="region of interest" description="Disordered" evidence="3">
    <location>
        <begin position="1"/>
        <end position="24"/>
    </location>
</feature>
<keyword evidence="5" id="KW-1185">Reference proteome</keyword>
<dbReference type="EMBL" id="JAATIS010003638">
    <property type="protein sequence ID" value="KAG2464312.1"/>
    <property type="molecule type" value="Genomic_DNA"/>
</dbReference>
<dbReference type="PROSITE" id="PS51420">
    <property type="entry name" value="RHO"/>
    <property type="match status" value="1"/>
</dbReference>
<dbReference type="SUPFAM" id="SSF52540">
    <property type="entry name" value="P-loop containing nucleoside triphosphate hydrolases"/>
    <property type="match status" value="1"/>
</dbReference>
<dbReference type="GO" id="GO:0003924">
    <property type="term" value="F:GTPase activity"/>
    <property type="evidence" value="ECO:0007669"/>
    <property type="project" value="InterPro"/>
</dbReference>
<accession>A0A8X7XDY9</accession>
<dbReference type="GO" id="GO:0005525">
    <property type="term" value="F:GTP binding"/>
    <property type="evidence" value="ECO:0007669"/>
    <property type="project" value="UniProtKB-KW"/>
</dbReference>
<dbReference type="Gene3D" id="3.40.50.300">
    <property type="entry name" value="P-loop containing nucleotide triphosphate hydrolases"/>
    <property type="match status" value="1"/>
</dbReference>
<evidence type="ECO:0000256" key="2">
    <source>
        <dbReference type="ARBA" id="ARBA00023134"/>
    </source>
</evidence>
<protein>
    <submittedName>
        <fullName evidence="4">RAC2 protein</fullName>
    </submittedName>
</protein>
<evidence type="ECO:0000256" key="3">
    <source>
        <dbReference type="SAM" id="MobiDB-lite"/>
    </source>
</evidence>
<sequence>MARTPSRLDNQGSKHGQSVTSPGALDASFPGLQQCLGLPQGFMGVGVWCSPAIAESWGAALLSQLNKVNKHLEHVWVPYKRGQQPLLQEPESGGGRQLAEEEWRRKRKRRKERRKVWYPEVRHHCPSTPIILVGTKLDLRDEKETIEKLKEKKLAPITYPQGLALAKEIDAVKYLECSALTQRGLKTVFDEAIRAVLCPQPTKIKKRGCLLL</sequence>
<evidence type="ECO:0000313" key="4">
    <source>
        <dbReference type="EMBL" id="KAG2464312.1"/>
    </source>
</evidence>
<keyword evidence="1" id="KW-0547">Nucleotide-binding</keyword>